<sequence>MLVGVSILLSIVCSSIYLYIGNQKLPMKCGSKVLTFR</sequence>
<name>A0A9Q1AKS6_SALPP</name>
<proteinExistence type="predicted"/>
<keyword evidence="2" id="KW-1185">Reference proteome</keyword>
<dbReference type="Proteomes" id="UP001151532">
    <property type="component" value="Chromosome 5"/>
</dbReference>
<dbReference type="AlphaFoldDB" id="A0A9Q1AKS6"/>
<organism evidence="1 2">
    <name type="scientific">Salix purpurea</name>
    <name type="common">Purple osier willow</name>
    <dbReference type="NCBI Taxonomy" id="77065"/>
    <lineage>
        <taxon>Eukaryota</taxon>
        <taxon>Viridiplantae</taxon>
        <taxon>Streptophyta</taxon>
        <taxon>Embryophyta</taxon>
        <taxon>Tracheophyta</taxon>
        <taxon>Spermatophyta</taxon>
        <taxon>Magnoliopsida</taxon>
        <taxon>eudicotyledons</taxon>
        <taxon>Gunneridae</taxon>
        <taxon>Pentapetalae</taxon>
        <taxon>rosids</taxon>
        <taxon>fabids</taxon>
        <taxon>Malpighiales</taxon>
        <taxon>Salicaceae</taxon>
        <taxon>Saliceae</taxon>
        <taxon>Salix</taxon>
    </lineage>
</organism>
<reference evidence="1" key="2">
    <citation type="journal article" date="2023" name="Int. J. Mol. Sci.">
        <title>De Novo Assembly and Annotation of 11 Diverse Shrub Willow (Salix) Genomes Reveals Novel Gene Organization in Sex-Linked Regions.</title>
        <authorList>
            <person name="Hyden B."/>
            <person name="Feng K."/>
            <person name="Yates T.B."/>
            <person name="Jawdy S."/>
            <person name="Cereghino C."/>
            <person name="Smart L.B."/>
            <person name="Muchero W."/>
        </authorList>
    </citation>
    <scope>NUCLEOTIDE SEQUENCE</scope>
    <source>
        <tissue evidence="1">Shoot tip</tissue>
    </source>
</reference>
<reference evidence="1" key="1">
    <citation type="submission" date="2022-11" db="EMBL/GenBank/DDBJ databases">
        <authorList>
            <person name="Hyden B.L."/>
            <person name="Feng K."/>
            <person name="Yates T."/>
            <person name="Jawdy S."/>
            <person name="Smart L.B."/>
            <person name="Muchero W."/>
        </authorList>
    </citation>
    <scope>NUCLEOTIDE SEQUENCE</scope>
    <source>
        <tissue evidence="1">Shoot tip</tissue>
    </source>
</reference>
<gene>
    <name evidence="1" type="ORF">OIU79_018218</name>
</gene>
<dbReference type="EMBL" id="JAPFFK010000002">
    <property type="protein sequence ID" value="KAJ6774989.1"/>
    <property type="molecule type" value="Genomic_DNA"/>
</dbReference>
<accession>A0A9Q1AKS6</accession>
<evidence type="ECO:0000313" key="2">
    <source>
        <dbReference type="Proteomes" id="UP001151532"/>
    </source>
</evidence>
<comment type="caution">
    <text evidence="1">The sequence shown here is derived from an EMBL/GenBank/DDBJ whole genome shotgun (WGS) entry which is preliminary data.</text>
</comment>
<protein>
    <submittedName>
        <fullName evidence="1">Uncharacterized protein</fullName>
    </submittedName>
</protein>
<evidence type="ECO:0000313" key="1">
    <source>
        <dbReference type="EMBL" id="KAJ6774989.1"/>
    </source>
</evidence>